<accession>A0A3S9XC93</accession>
<feature type="transmembrane region" description="Helical" evidence="1">
    <location>
        <begin position="20"/>
        <end position="41"/>
    </location>
</feature>
<dbReference type="EMBL" id="CP029822">
    <property type="protein sequence ID" value="AZS50044.1"/>
    <property type="molecule type" value="Genomic_DNA"/>
</dbReference>
<feature type="transmembrane region" description="Helical" evidence="1">
    <location>
        <begin position="47"/>
        <end position="67"/>
    </location>
</feature>
<dbReference type="InterPro" id="IPR005325">
    <property type="entry name" value="DUF308_memb"/>
</dbReference>
<evidence type="ECO:0000313" key="2">
    <source>
        <dbReference type="EMBL" id="AZS50044.1"/>
    </source>
</evidence>
<reference evidence="3" key="1">
    <citation type="submission" date="2018-06" db="EMBL/GenBank/DDBJ databases">
        <title>Complete genome of Pseudomonas insecticola strain QZS01.</title>
        <authorList>
            <person name="Wang J."/>
            <person name="Su Q."/>
        </authorList>
    </citation>
    <scope>NUCLEOTIDE SEQUENCE [LARGE SCALE GENOMIC DNA]</scope>
    <source>
        <strain evidence="3">QZS01</strain>
    </source>
</reference>
<name>A0A3S9XC93_9GAMM</name>
<dbReference type="GO" id="GO:0005886">
    <property type="term" value="C:plasma membrane"/>
    <property type="evidence" value="ECO:0007669"/>
    <property type="project" value="TreeGrafter"/>
</dbReference>
<dbReference type="KEGG" id="emo:DM558_04300"/>
<organism evidence="2 3">
    <name type="scientific">Entomomonas moraniae</name>
    <dbReference type="NCBI Taxonomy" id="2213226"/>
    <lineage>
        <taxon>Bacteria</taxon>
        <taxon>Pseudomonadati</taxon>
        <taxon>Pseudomonadota</taxon>
        <taxon>Gammaproteobacteria</taxon>
        <taxon>Pseudomonadales</taxon>
        <taxon>Pseudomonadaceae</taxon>
        <taxon>Entomomonas</taxon>
    </lineage>
</organism>
<keyword evidence="1" id="KW-0812">Transmembrane</keyword>
<evidence type="ECO:0000256" key="1">
    <source>
        <dbReference type="SAM" id="Phobius"/>
    </source>
</evidence>
<feature type="transmembrane region" description="Helical" evidence="1">
    <location>
        <begin position="157"/>
        <end position="181"/>
    </location>
</feature>
<dbReference type="Proteomes" id="UP000273143">
    <property type="component" value="Chromosome"/>
</dbReference>
<dbReference type="PANTHER" id="PTHR34989">
    <property type="entry name" value="PROTEIN HDED"/>
    <property type="match status" value="1"/>
</dbReference>
<feature type="transmembrane region" description="Helical" evidence="1">
    <location>
        <begin position="101"/>
        <end position="121"/>
    </location>
</feature>
<dbReference type="InterPro" id="IPR052712">
    <property type="entry name" value="Acid_resist_chaperone_HdeD"/>
</dbReference>
<keyword evidence="3" id="KW-1185">Reference proteome</keyword>
<dbReference type="AlphaFoldDB" id="A0A3S9XC93"/>
<dbReference type="PANTHER" id="PTHR34989:SF1">
    <property type="entry name" value="PROTEIN HDED"/>
    <property type="match status" value="1"/>
</dbReference>
<protein>
    <submittedName>
        <fullName evidence="2">HdeD family acid-resistance protein</fullName>
    </submittedName>
</protein>
<gene>
    <name evidence="2" type="ORF">DM558_04300</name>
</gene>
<feature type="transmembrane region" description="Helical" evidence="1">
    <location>
        <begin position="133"/>
        <end position="151"/>
    </location>
</feature>
<keyword evidence="1" id="KW-0472">Membrane</keyword>
<dbReference type="RefSeq" id="WP_109702636.1">
    <property type="nucleotide sequence ID" value="NZ_CP029822.1"/>
</dbReference>
<feature type="transmembrane region" description="Helical" evidence="1">
    <location>
        <begin position="74"/>
        <end position="95"/>
    </location>
</feature>
<keyword evidence="1" id="KW-1133">Transmembrane helix</keyword>
<proteinExistence type="predicted"/>
<evidence type="ECO:0000313" key="3">
    <source>
        <dbReference type="Proteomes" id="UP000273143"/>
    </source>
</evidence>
<sequence>MLDNNQYTDLIQKLQVNRIWFLVLGVLLVIGGLFALSYTIIATVVAMYFIGGFVIAAGLIQLGHSFYAKQTTGVFLLSVLWSVIYLVAGICLFLLPLESALYLAFILAIFLIAFGVSRIIYSYQLRKMVGSPWIFLTGIINILFGIFILAASPVSGIVFGVIMGIDLLMQGISFIMVYVAIRKDSLKA</sequence>
<dbReference type="Pfam" id="PF03729">
    <property type="entry name" value="DUF308"/>
    <property type="match status" value="1"/>
</dbReference>